<dbReference type="AlphaFoldDB" id="A0A6A6PAU3"/>
<protein>
    <submittedName>
        <fullName evidence="1">Uncharacterized protein</fullName>
    </submittedName>
</protein>
<proteinExistence type="predicted"/>
<name>A0A6A6PAU3_9PEZI</name>
<accession>A0A6A6PAU3</accession>
<gene>
    <name evidence="1" type="ORF">BDY21DRAFT_135796</name>
</gene>
<sequence length="192" mass="20112">MSKRVCTPPRPAAALRPVSDDAAHPECKSLWATYRRNAPVFAYKYVERACKQRLKAISIAQLADPIVLSMPAPSAGGDDVPKPRVEEGRGLSAAQFCSAALPRSGSASASYRAICCCRCMPQLYPSLPVSRSSLAYPPPTAIARVASVRLAKISICTKYLSGEGLAPLCSSGGMGLLGSTMRGQGLGASLPS</sequence>
<reference evidence="1" key="1">
    <citation type="journal article" date="2020" name="Stud. Mycol.">
        <title>101 Dothideomycetes genomes: a test case for predicting lifestyles and emergence of pathogens.</title>
        <authorList>
            <person name="Haridas S."/>
            <person name="Albert R."/>
            <person name="Binder M."/>
            <person name="Bloem J."/>
            <person name="Labutti K."/>
            <person name="Salamov A."/>
            <person name="Andreopoulos B."/>
            <person name="Baker S."/>
            <person name="Barry K."/>
            <person name="Bills G."/>
            <person name="Bluhm B."/>
            <person name="Cannon C."/>
            <person name="Castanera R."/>
            <person name="Culley D."/>
            <person name="Daum C."/>
            <person name="Ezra D."/>
            <person name="Gonzalez J."/>
            <person name="Henrissat B."/>
            <person name="Kuo A."/>
            <person name="Liang C."/>
            <person name="Lipzen A."/>
            <person name="Lutzoni F."/>
            <person name="Magnuson J."/>
            <person name="Mondo S."/>
            <person name="Nolan M."/>
            <person name="Ohm R."/>
            <person name="Pangilinan J."/>
            <person name="Park H.-J."/>
            <person name="Ramirez L."/>
            <person name="Alfaro M."/>
            <person name="Sun H."/>
            <person name="Tritt A."/>
            <person name="Yoshinaga Y."/>
            <person name="Zwiers L.-H."/>
            <person name="Turgeon B."/>
            <person name="Goodwin S."/>
            <person name="Spatafora J."/>
            <person name="Crous P."/>
            <person name="Grigoriev I."/>
        </authorList>
    </citation>
    <scope>NUCLEOTIDE SEQUENCE</scope>
    <source>
        <strain evidence="1">ATCC 16933</strain>
    </source>
</reference>
<dbReference type="EMBL" id="MU001672">
    <property type="protein sequence ID" value="KAF2460942.1"/>
    <property type="molecule type" value="Genomic_DNA"/>
</dbReference>
<dbReference type="Proteomes" id="UP000799766">
    <property type="component" value="Unassembled WGS sequence"/>
</dbReference>
<evidence type="ECO:0000313" key="2">
    <source>
        <dbReference type="Proteomes" id="UP000799766"/>
    </source>
</evidence>
<evidence type="ECO:0000313" key="1">
    <source>
        <dbReference type="EMBL" id="KAF2460942.1"/>
    </source>
</evidence>
<organism evidence="1 2">
    <name type="scientific">Lineolata rhizophorae</name>
    <dbReference type="NCBI Taxonomy" id="578093"/>
    <lineage>
        <taxon>Eukaryota</taxon>
        <taxon>Fungi</taxon>
        <taxon>Dikarya</taxon>
        <taxon>Ascomycota</taxon>
        <taxon>Pezizomycotina</taxon>
        <taxon>Dothideomycetes</taxon>
        <taxon>Dothideomycetes incertae sedis</taxon>
        <taxon>Lineolatales</taxon>
        <taxon>Lineolataceae</taxon>
        <taxon>Lineolata</taxon>
    </lineage>
</organism>
<keyword evidence="2" id="KW-1185">Reference proteome</keyword>